<dbReference type="OrthoDB" id="5421239at2759"/>
<proteinExistence type="predicted"/>
<evidence type="ECO:0008006" key="3">
    <source>
        <dbReference type="Google" id="ProtNLM"/>
    </source>
</evidence>
<dbReference type="EMBL" id="KB908855">
    <property type="protein sequence ID" value="EOA82045.1"/>
    <property type="molecule type" value="Genomic_DNA"/>
</dbReference>
<reference evidence="1 2" key="2">
    <citation type="journal article" date="2013" name="PLoS Genet.">
        <title>Comparative genome structure, secondary metabolite, and effector coding capacity across Cochliobolus pathogens.</title>
        <authorList>
            <person name="Condon B.J."/>
            <person name="Leng Y."/>
            <person name="Wu D."/>
            <person name="Bushley K.E."/>
            <person name="Ohm R.A."/>
            <person name="Otillar R."/>
            <person name="Martin J."/>
            <person name="Schackwitz W."/>
            <person name="Grimwood J."/>
            <person name="MohdZainudin N."/>
            <person name="Xue C."/>
            <person name="Wang R."/>
            <person name="Manning V.A."/>
            <person name="Dhillon B."/>
            <person name="Tu Z.J."/>
            <person name="Steffenson B.J."/>
            <person name="Salamov A."/>
            <person name="Sun H."/>
            <person name="Lowry S."/>
            <person name="LaButti K."/>
            <person name="Han J."/>
            <person name="Copeland A."/>
            <person name="Lindquist E."/>
            <person name="Barry K."/>
            <person name="Schmutz J."/>
            <person name="Baker S.E."/>
            <person name="Ciuffetti L.M."/>
            <person name="Grigoriev I.V."/>
            <person name="Zhong S."/>
            <person name="Turgeon B.G."/>
        </authorList>
    </citation>
    <scope>NUCLEOTIDE SEQUENCE [LARGE SCALE GENOMIC DNA]</scope>
    <source>
        <strain evidence="2">28A</strain>
    </source>
</reference>
<keyword evidence="2" id="KW-1185">Reference proteome</keyword>
<protein>
    <recommendedName>
        <fullName evidence="3">Tocopherol cyclase</fullName>
    </recommendedName>
</protein>
<dbReference type="GeneID" id="19402649"/>
<evidence type="ECO:0000313" key="1">
    <source>
        <dbReference type="EMBL" id="EOA82045.1"/>
    </source>
</evidence>
<organism evidence="1 2">
    <name type="scientific">Exserohilum turcicum (strain 28A)</name>
    <name type="common">Northern leaf blight fungus</name>
    <name type="synonym">Setosphaeria turcica</name>
    <dbReference type="NCBI Taxonomy" id="671987"/>
    <lineage>
        <taxon>Eukaryota</taxon>
        <taxon>Fungi</taxon>
        <taxon>Dikarya</taxon>
        <taxon>Ascomycota</taxon>
        <taxon>Pezizomycotina</taxon>
        <taxon>Dothideomycetes</taxon>
        <taxon>Pleosporomycetidae</taxon>
        <taxon>Pleosporales</taxon>
        <taxon>Pleosporineae</taxon>
        <taxon>Pleosporaceae</taxon>
        <taxon>Exserohilum</taxon>
    </lineage>
</organism>
<dbReference type="AlphaFoldDB" id="R0I976"/>
<sequence>MEHNGPHPSAQFEGYYSKFDLASGAHIVLIICSVPKASSRPHMVSFTYYPASGHPIFQRDHFVKNISAIVKDAKTKAFEVQIPGMGTMRTDANGQTSYKLAAEDGSWSLEAQCNDYTAWSPRKNSPEGWLIHLPLPLHWHVHSLCSPATFTLDIPALGDAFPSADGESSATIHQEKNWAHSFPDAHMWMQAWDNEHKRGICLAGGKILYNTAYMIGYRSPSLDLDFVPPFSVSYLNLFSPFMSVKQDWGNRTFSIWVSNYLYMMELKATAPEDKGWFGLPAPFADGHRLNYCKENFMATVEAKIWKRQGWWPWSAWQEIRTERWEGASLEFGGEYYPERGESKKDL</sequence>
<gene>
    <name evidence="1" type="ORF">SETTUDRAFT_23292</name>
</gene>
<reference evidence="1 2" key="1">
    <citation type="journal article" date="2012" name="PLoS Pathog.">
        <title>Diverse lifestyles and strategies of plant pathogenesis encoded in the genomes of eighteen Dothideomycetes fungi.</title>
        <authorList>
            <person name="Ohm R.A."/>
            <person name="Feau N."/>
            <person name="Henrissat B."/>
            <person name="Schoch C.L."/>
            <person name="Horwitz B.A."/>
            <person name="Barry K.W."/>
            <person name="Condon B.J."/>
            <person name="Copeland A.C."/>
            <person name="Dhillon B."/>
            <person name="Glaser F."/>
            <person name="Hesse C.N."/>
            <person name="Kosti I."/>
            <person name="LaButti K."/>
            <person name="Lindquist E.A."/>
            <person name="Lucas S."/>
            <person name="Salamov A.A."/>
            <person name="Bradshaw R.E."/>
            <person name="Ciuffetti L."/>
            <person name="Hamelin R.C."/>
            <person name="Kema G.H.J."/>
            <person name="Lawrence C."/>
            <person name="Scott J.A."/>
            <person name="Spatafora J.W."/>
            <person name="Turgeon B.G."/>
            <person name="de Wit P.J.G.M."/>
            <person name="Zhong S."/>
            <person name="Goodwin S.B."/>
            <person name="Grigoriev I.V."/>
        </authorList>
    </citation>
    <scope>NUCLEOTIDE SEQUENCE [LARGE SCALE GENOMIC DNA]</scope>
    <source>
        <strain evidence="2">28A</strain>
    </source>
</reference>
<dbReference type="RefSeq" id="XP_008030044.1">
    <property type="nucleotide sequence ID" value="XM_008031853.1"/>
</dbReference>
<evidence type="ECO:0000313" key="2">
    <source>
        <dbReference type="Proteomes" id="UP000016935"/>
    </source>
</evidence>
<name>R0I976_EXST2</name>
<accession>R0I976</accession>
<dbReference type="HOGENOM" id="CLU_038105_0_0_1"/>
<dbReference type="GO" id="GO:0009976">
    <property type="term" value="F:tocopherol cyclase activity"/>
    <property type="evidence" value="ECO:0007669"/>
    <property type="project" value="InterPro"/>
</dbReference>
<dbReference type="InterPro" id="IPR025893">
    <property type="entry name" value="Tocopherol_cyclase"/>
</dbReference>
<dbReference type="Proteomes" id="UP000016935">
    <property type="component" value="Unassembled WGS sequence"/>
</dbReference>
<dbReference type="PANTHER" id="PTHR35309">
    <property type="match status" value="1"/>
</dbReference>
<dbReference type="PANTHER" id="PTHR35309:SF4">
    <property type="entry name" value="TOCOPHEROL CYCLASE"/>
    <property type="match status" value="1"/>
</dbReference>
<dbReference type="eggNOG" id="ENOG502S99N">
    <property type="taxonomic scope" value="Eukaryota"/>
</dbReference>